<accession>A0A1G8PVF1</accession>
<dbReference type="GO" id="GO:0005886">
    <property type="term" value="C:plasma membrane"/>
    <property type="evidence" value="ECO:0007669"/>
    <property type="project" value="TreeGrafter"/>
</dbReference>
<dbReference type="Pfam" id="PF01545">
    <property type="entry name" value="Cation_efflux"/>
    <property type="match status" value="1"/>
</dbReference>
<dbReference type="Proteomes" id="UP000199340">
    <property type="component" value="Unassembled WGS sequence"/>
</dbReference>
<dbReference type="Gene3D" id="1.20.1510.10">
    <property type="entry name" value="Cation efflux protein transmembrane domain"/>
    <property type="match status" value="1"/>
</dbReference>
<dbReference type="AlphaFoldDB" id="A0A1G8PVF1"/>
<dbReference type="GO" id="GO:0005385">
    <property type="term" value="F:zinc ion transmembrane transporter activity"/>
    <property type="evidence" value="ECO:0007669"/>
    <property type="project" value="TreeGrafter"/>
</dbReference>
<keyword evidence="3" id="KW-0406">Ion transport</keyword>
<dbReference type="RefSeq" id="WP_281241653.1">
    <property type="nucleotide sequence ID" value="NZ_FNEB01000007.1"/>
</dbReference>
<dbReference type="SUPFAM" id="SSF55008">
    <property type="entry name" value="HMA, heavy metal-associated domain"/>
    <property type="match status" value="1"/>
</dbReference>
<gene>
    <name evidence="8" type="ORF">SAMN05421850_1073</name>
</gene>
<keyword evidence="9" id="KW-1185">Reference proteome</keyword>
<dbReference type="GO" id="GO:0046872">
    <property type="term" value="F:metal ion binding"/>
    <property type="evidence" value="ECO:0007669"/>
    <property type="project" value="InterPro"/>
</dbReference>
<keyword evidence="4 6" id="KW-1133">Transmembrane helix</keyword>
<dbReference type="PANTHER" id="PTHR11562">
    <property type="entry name" value="CATION EFFLUX PROTEIN/ ZINC TRANSPORTER"/>
    <property type="match status" value="1"/>
</dbReference>
<dbReference type="Pfam" id="PF00403">
    <property type="entry name" value="HMA"/>
    <property type="match status" value="1"/>
</dbReference>
<sequence>MHPTARPSDPSWISYVVHFVVIAATSGGSILSLAERRYPLGETVRYRVTGMDCASCAAKVEKAVRSAGVTSPRISTASQILTLDVTPGDAHLADVELAVSNAGYHLDRLSSESSERSDEAKPHLTVGYRRALWIVIILNVGYGVIEMIGGFLAGSQALKADALDFVGDGLITLLGLLAIGWSLLWRARSALIQGLFLGVLGFGVLANTIWRVFAHQSVEAELMGALALVALAVNVGAALVLVPHRAGDANVRAVWLFSRNDAIGNAAVVVAAVLVGLTGTSWPDLIVAFAIAGLFLQSSWVIVRDARRDISESRTGGP</sequence>
<evidence type="ECO:0000259" key="7">
    <source>
        <dbReference type="PROSITE" id="PS50846"/>
    </source>
</evidence>
<feature type="domain" description="HMA" evidence="7">
    <location>
        <begin position="42"/>
        <end position="107"/>
    </location>
</feature>
<dbReference type="PANTHER" id="PTHR11562:SF17">
    <property type="entry name" value="RE54080P-RELATED"/>
    <property type="match status" value="1"/>
</dbReference>
<feature type="transmembrane region" description="Helical" evidence="6">
    <location>
        <begin position="131"/>
        <end position="153"/>
    </location>
</feature>
<dbReference type="STRING" id="490829.SAMN05421850_1073"/>
<feature type="transmembrane region" description="Helical" evidence="6">
    <location>
        <begin position="165"/>
        <end position="184"/>
    </location>
</feature>
<dbReference type="InterPro" id="IPR050681">
    <property type="entry name" value="CDF/SLC30A"/>
</dbReference>
<proteinExistence type="predicted"/>
<evidence type="ECO:0000313" key="9">
    <source>
        <dbReference type="Proteomes" id="UP000199340"/>
    </source>
</evidence>
<evidence type="ECO:0000256" key="3">
    <source>
        <dbReference type="ARBA" id="ARBA00022906"/>
    </source>
</evidence>
<keyword evidence="3" id="KW-0862">Zinc</keyword>
<organism evidence="8 9">
    <name type="scientific">Lutimaribacter saemankumensis</name>
    <dbReference type="NCBI Taxonomy" id="490829"/>
    <lineage>
        <taxon>Bacteria</taxon>
        <taxon>Pseudomonadati</taxon>
        <taxon>Pseudomonadota</taxon>
        <taxon>Alphaproteobacteria</taxon>
        <taxon>Rhodobacterales</taxon>
        <taxon>Roseobacteraceae</taxon>
        <taxon>Lutimaribacter</taxon>
    </lineage>
</organism>
<feature type="transmembrane region" description="Helical" evidence="6">
    <location>
        <begin position="191"/>
        <end position="210"/>
    </location>
</feature>
<evidence type="ECO:0000256" key="5">
    <source>
        <dbReference type="ARBA" id="ARBA00023136"/>
    </source>
</evidence>
<keyword evidence="2 6" id="KW-0812">Transmembrane</keyword>
<dbReference type="Gene3D" id="3.30.70.100">
    <property type="match status" value="1"/>
</dbReference>
<dbReference type="InterPro" id="IPR036163">
    <property type="entry name" value="HMA_dom_sf"/>
</dbReference>
<feature type="transmembrane region" description="Helical" evidence="6">
    <location>
        <begin position="262"/>
        <end position="279"/>
    </location>
</feature>
<name>A0A1G8PVF1_9RHOB</name>
<dbReference type="InterPro" id="IPR027469">
    <property type="entry name" value="Cation_efflux_TMD_sf"/>
</dbReference>
<dbReference type="InterPro" id="IPR058533">
    <property type="entry name" value="Cation_efflux_TM"/>
</dbReference>
<keyword evidence="3" id="KW-0864">Zinc transport</keyword>
<dbReference type="EMBL" id="FNEB01000007">
    <property type="protein sequence ID" value="SDI96539.1"/>
    <property type="molecule type" value="Genomic_DNA"/>
</dbReference>
<evidence type="ECO:0000256" key="1">
    <source>
        <dbReference type="ARBA" id="ARBA00004141"/>
    </source>
</evidence>
<evidence type="ECO:0000256" key="2">
    <source>
        <dbReference type="ARBA" id="ARBA00022692"/>
    </source>
</evidence>
<reference evidence="8 9" key="1">
    <citation type="submission" date="2016-10" db="EMBL/GenBank/DDBJ databases">
        <authorList>
            <person name="de Groot N.N."/>
        </authorList>
    </citation>
    <scope>NUCLEOTIDE SEQUENCE [LARGE SCALE GENOMIC DNA]</scope>
    <source>
        <strain evidence="8 9">DSM 28010</strain>
    </source>
</reference>
<keyword evidence="5 6" id="KW-0472">Membrane</keyword>
<keyword evidence="3" id="KW-0813">Transport</keyword>
<evidence type="ECO:0000256" key="4">
    <source>
        <dbReference type="ARBA" id="ARBA00022989"/>
    </source>
</evidence>
<dbReference type="CDD" id="cd00371">
    <property type="entry name" value="HMA"/>
    <property type="match status" value="1"/>
</dbReference>
<evidence type="ECO:0000313" key="8">
    <source>
        <dbReference type="EMBL" id="SDI96539.1"/>
    </source>
</evidence>
<dbReference type="SUPFAM" id="SSF161111">
    <property type="entry name" value="Cation efflux protein transmembrane domain-like"/>
    <property type="match status" value="1"/>
</dbReference>
<dbReference type="InterPro" id="IPR006121">
    <property type="entry name" value="HMA_dom"/>
</dbReference>
<feature type="transmembrane region" description="Helical" evidence="6">
    <location>
        <begin position="12"/>
        <end position="34"/>
    </location>
</feature>
<protein>
    <submittedName>
        <fullName evidence="8">Cation diffusion facilitator family transporter</fullName>
    </submittedName>
</protein>
<dbReference type="PROSITE" id="PS50846">
    <property type="entry name" value="HMA_2"/>
    <property type="match status" value="1"/>
</dbReference>
<feature type="transmembrane region" description="Helical" evidence="6">
    <location>
        <begin position="222"/>
        <end position="242"/>
    </location>
</feature>
<evidence type="ECO:0000256" key="6">
    <source>
        <dbReference type="SAM" id="Phobius"/>
    </source>
</evidence>
<comment type="subcellular location">
    <subcellularLocation>
        <location evidence="1">Membrane</location>
        <topology evidence="1">Multi-pass membrane protein</topology>
    </subcellularLocation>
</comment>
<feature type="transmembrane region" description="Helical" evidence="6">
    <location>
        <begin position="285"/>
        <end position="303"/>
    </location>
</feature>